<accession>A0A645FJ09</accession>
<protein>
    <submittedName>
        <fullName evidence="1">Uncharacterized protein</fullName>
    </submittedName>
</protein>
<dbReference type="AlphaFoldDB" id="A0A645FJ09"/>
<organism evidence="1">
    <name type="scientific">bioreactor metagenome</name>
    <dbReference type="NCBI Taxonomy" id="1076179"/>
    <lineage>
        <taxon>unclassified sequences</taxon>
        <taxon>metagenomes</taxon>
        <taxon>ecological metagenomes</taxon>
    </lineage>
</organism>
<dbReference type="EMBL" id="VSSQ01060517">
    <property type="protein sequence ID" value="MPN13950.1"/>
    <property type="molecule type" value="Genomic_DNA"/>
</dbReference>
<proteinExistence type="predicted"/>
<gene>
    <name evidence="1" type="ORF">SDC9_161276</name>
</gene>
<name>A0A645FJ09_9ZZZZ</name>
<evidence type="ECO:0000313" key="1">
    <source>
        <dbReference type="EMBL" id="MPN13950.1"/>
    </source>
</evidence>
<sequence length="107" mass="11875">MMVCPEYAVQLAVIPIFQVFRVIDDLADHFALGFGIAPQLCFYDHQVSLGADVEVINGTAVYGYFPSKKKQRGIHLVNIAGRQDARFLFQHALKPGFLKYTAAQGNS</sequence>
<reference evidence="1" key="1">
    <citation type="submission" date="2019-08" db="EMBL/GenBank/DDBJ databases">
        <authorList>
            <person name="Kucharzyk K."/>
            <person name="Murdoch R.W."/>
            <person name="Higgins S."/>
            <person name="Loffler F."/>
        </authorList>
    </citation>
    <scope>NUCLEOTIDE SEQUENCE</scope>
</reference>
<comment type="caution">
    <text evidence="1">The sequence shown here is derived from an EMBL/GenBank/DDBJ whole genome shotgun (WGS) entry which is preliminary data.</text>
</comment>